<evidence type="ECO:0000313" key="2">
    <source>
        <dbReference type="EMBL" id="KPA83645.1"/>
    </source>
</evidence>
<gene>
    <name evidence="2" type="ORF">ABB37_01913</name>
</gene>
<name>A0A0N0DY21_LEPPY</name>
<dbReference type="Gene3D" id="3.80.10.10">
    <property type="entry name" value="Ribonuclease Inhibitor"/>
    <property type="match status" value="3"/>
</dbReference>
<feature type="compositionally biased region" description="Basic and acidic residues" evidence="1">
    <location>
        <begin position="16"/>
        <end position="31"/>
    </location>
</feature>
<feature type="compositionally biased region" description="Low complexity" evidence="1">
    <location>
        <begin position="488"/>
        <end position="507"/>
    </location>
</feature>
<dbReference type="SUPFAM" id="SSF52058">
    <property type="entry name" value="L domain-like"/>
    <property type="match status" value="1"/>
</dbReference>
<feature type="compositionally biased region" description="Basic residues" evidence="1">
    <location>
        <begin position="578"/>
        <end position="587"/>
    </location>
</feature>
<feature type="compositionally biased region" description="Pro residues" evidence="1">
    <location>
        <begin position="202"/>
        <end position="211"/>
    </location>
</feature>
<feature type="region of interest" description="Disordered" evidence="1">
    <location>
        <begin position="1341"/>
        <end position="1365"/>
    </location>
</feature>
<dbReference type="VEuPathDB" id="TriTrypDB:LpyrH10_03_0640"/>
<feature type="compositionally biased region" description="Low complexity" evidence="1">
    <location>
        <begin position="562"/>
        <end position="577"/>
    </location>
</feature>
<evidence type="ECO:0000256" key="1">
    <source>
        <dbReference type="SAM" id="MobiDB-lite"/>
    </source>
</evidence>
<feature type="region of interest" description="Disordered" evidence="1">
    <location>
        <begin position="562"/>
        <end position="594"/>
    </location>
</feature>
<reference evidence="2 3" key="1">
    <citation type="submission" date="2015-07" db="EMBL/GenBank/DDBJ databases">
        <title>High-quality genome of monoxenous trypanosomatid Leptomonas pyrrhocoris.</title>
        <authorList>
            <person name="Flegontov P."/>
            <person name="Butenko A."/>
            <person name="Firsov S."/>
            <person name="Vlcek C."/>
            <person name="Logacheva M.D."/>
            <person name="Field M."/>
            <person name="Filatov D."/>
            <person name="Flegontova O."/>
            <person name="Gerasimov E."/>
            <person name="Jackson A.P."/>
            <person name="Kelly S."/>
            <person name="Opperdoes F."/>
            <person name="O'Reilly A."/>
            <person name="Votypka J."/>
            <person name="Yurchenko V."/>
            <person name="Lukes J."/>
        </authorList>
    </citation>
    <scope>NUCLEOTIDE SEQUENCE [LARGE SCALE GENOMIC DNA]</scope>
    <source>
        <strain evidence="2">H10</strain>
    </source>
</reference>
<protein>
    <recommendedName>
        <fullName evidence="4">Leucine-rich repeat protein</fullName>
    </recommendedName>
</protein>
<keyword evidence="3" id="KW-1185">Reference proteome</keyword>
<dbReference type="InterPro" id="IPR032675">
    <property type="entry name" value="LRR_dom_sf"/>
</dbReference>
<dbReference type="OMA" id="CHALWWV"/>
<feature type="compositionally biased region" description="Low complexity" evidence="1">
    <location>
        <begin position="1262"/>
        <end position="1275"/>
    </location>
</feature>
<feature type="compositionally biased region" description="Low complexity" evidence="1">
    <location>
        <begin position="276"/>
        <end position="285"/>
    </location>
</feature>
<feature type="compositionally biased region" description="Pro residues" evidence="1">
    <location>
        <begin position="229"/>
        <end position="245"/>
    </location>
</feature>
<feature type="region of interest" description="Disordered" evidence="1">
    <location>
        <begin position="919"/>
        <end position="939"/>
    </location>
</feature>
<dbReference type="PANTHER" id="PTHR13318">
    <property type="entry name" value="PARTNER OF PAIRED, ISOFORM B-RELATED"/>
    <property type="match status" value="1"/>
</dbReference>
<feature type="region of interest" description="Disordered" evidence="1">
    <location>
        <begin position="190"/>
        <end position="307"/>
    </location>
</feature>
<feature type="compositionally biased region" description="Basic and acidic residues" evidence="1">
    <location>
        <begin position="461"/>
        <end position="470"/>
    </location>
</feature>
<feature type="compositionally biased region" description="Low complexity" evidence="1">
    <location>
        <begin position="766"/>
        <end position="787"/>
    </location>
</feature>
<accession>A0A0N0DY21</accession>
<feature type="compositionally biased region" description="Polar residues" evidence="1">
    <location>
        <begin position="190"/>
        <end position="199"/>
    </location>
</feature>
<feature type="compositionally biased region" description="Pro residues" evidence="1">
    <location>
        <begin position="260"/>
        <end position="275"/>
    </location>
</feature>
<dbReference type="GeneID" id="26902208"/>
<dbReference type="SUPFAM" id="SSF52047">
    <property type="entry name" value="RNI-like"/>
    <property type="match status" value="1"/>
</dbReference>
<feature type="region of interest" description="Disordered" evidence="1">
    <location>
        <begin position="754"/>
        <end position="799"/>
    </location>
</feature>
<sequence>MLRAEAITAGEGENLQGERSRGFACERKGGSAERSTAHPTDSDTPDSKRPTRRRSDHVDTHVTPTAAPAPPSPSTTASKHDRSSVLPPAAALPSVLPSPVTELYVHGGAASTALASLLPGHPEVRAVRLTHAALSPTQLRDLARYCPDVTRLSLAMNDDLHSTSFLCPTPSDTSSPTNTTATNTTTTTKMFSTAQQSQHPSPLLPPPPLPPTGNTHSPRSAFFVSKSAGPPPPGEAHVIPAPPPCGNGAAADEQRGGLLRPPPLSLSLPLPPPPAAATVASARSPDVPTARSSDSFTVDADDDQNTQSVRSNLADGTVHSRSTQAPPLQLPVQQRQVLLPLRRASQDALHNSQIDLFAAEEEGEAEMRMSLWQAAQTDVAERRQAVFILRPSDVVLGDAGEEGDDGGGDKGTKDSCLAAPAPSPPPPLSSSRPQNSANTVGGGVLPNSDGAVLAAATAAAAEKEEKEGETQPRPPLSFLVSASDDDASAVASTDTAAPLPPLSLSASTQHTDPLRLPDAVSRSVDATLAEMRTSLGKRSARTTSAYKGGVRIATATNASLPAATATATATTPSAASHARLRHRRSSSPRKGSSTHWSETLIDLDLSYTQVRDVSAARDVPQLQMLSRLSLEGCMQLTRVRWLPSLQHLRELNLSFSSVQGSAMYPLGFCARLEWLKLEGCSSFTCIDQLWVTAEVPKDESPSLQTDQRTLESTTGTTRATEQLSSAHLVRHRIAGGIPAITVLPASASRLASFSVATSDRGEDEAGTAPADTSPSTTPTASSAGAARPSPPPPSSGVSDAIDAAAAGAAEAAPAPLLSTLRVLIATSTGLTDAGLRPLRHIESLECVVVDRCAALTDINVAAELPALHTLDASHTGVTTSGLSALRHSRTLRLLRLQGCLSLTRLPVLFVEPTSARTGTAVSAGAGGGGGDDGNGGRASRVTAPRLSVIDVSLCSNLSAGGVEGLVMDAAAVQLEEAAATAATDGHRGQPAPTIEANSGGKPAHRDASLPLPLPYALPQLRHLFLRSCDALSQLTALRGFTRVVELDLYHTNIDAAALTTATAWWTSLEVLNVASTRVCTLAAWCPAEDMRGERKADGGALGGCADPVEGNHRPATGADASPTALPDADFLTTSKLPLFACTLRVLTLSNTDVTADGLRALQHFPRVEVLQLSSCRRLTSLSFLCLRADAPEVREGGGRMKERVALQEEQQLQQQRTALRELTVTEAVELTNVTTFPYLAACPRLRVLSLSGCTQLGGGGDAPSASATSAAPARPLTEHLPPLVGTITSNSNCSAKDSSFAVLQRMSGLTDLNLSKTAVTHDDLRAVLMPPSMRAVESLQANAASPADRATTRSPYSPLPHPQPASTSLQRIWLRGCRHLDEDGLLAAAAAAAVSEAEAAAAANGNATGTSGVFPQEKNTHVFLASVREVFLSQGRFGAAVLSSLVPRCVE</sequence>
<dbReference type="Proteomes" id="UP000037923">
    <property type="component" value="Unassembled WGS sequence"/>
</dbReference>
<organism evidence="2 3">
    <name type="scientific">Leptomonas pyrrhocoris</name>
    <name type="common">Firebug parasite</name>
    <dbReference type="NCBI Taxonomy" id="157538"/>
    <lineage>
        <taxon>Eukaryota</taxon>
        <taxon>Discoba</taxon>
        <taxon>Euglenozoa</taxon>
        <taxon>Kinetoplastea</taxon>
        <taxon>Metakinetoplastina</taxon>
        <taxon>Trypanosomatida</taxon>
        <taxon>Trypanosomatidae</taxon>
        <taxon>Leishmaniinae</taxon>
        <taxon>Leptomonas</taxon>
    </lineage>
</organism>
<proteinExistence type="predicted"/>
<feature type="region of interest" description="Disordered" evidence="1">
    <location>
        <begin position="396"/>
        <end position="519"/>
    </location>
</feature>
<comment type="caution">
    <text evidence="2">The sequence shown here is derived from an EMBL/GenBank/DDBJ whole genome shotgun (WGS) entry which is preliminary data.</text>
</comment>
<feature type="compositionally biased region" description="Polar residues" evidence="1">
    <location>
        <begin position="701"/>
        <end position="724"/>
    </location>
</feature>
<feature type="region of interest" description="Disordered" evidence="1">
    <location>
        <begin position="980"/>
        <end position="1003"/>
    </location>
</feature>
<evidence type="ECO:0000313" key="3">
    <source>
        <dbReference type="Proteomes" id="UP000037923"/>
    </source>
</evidence>
<evidence type="ECO:0008006" key="4">
    <source>
        <dbReference type="Google" id="ProtNLM"/>
    </source>
</evidence>
<feature type="compositionally biased region" description="Gly residues" evidence="1">
    <location>
        <begin position="924"/>
        <end position="936"/>
    </location>
</feature>
<feature type="region of interest" description="Disordered" evidence="1">
    <location>
        <begin position="1259"/>
        <end position="1282"/>
    </location>
</feature>
<dbReference type="GO" id="GO:0031146">
    <property type="term" value="P:SCF-dependent proteasomal ubiquitin-dependent protein catabolic process"/>
    <property type="evidence" value="ECO:0007669"/>
    <property type="project" value="TreeGrafter"/>
</dbReference>
<feature type="region of interest" description="Disordered" evidence="1">
    <location>
        <begin position="696"/>
        <end position="724"/>
    </location>
</feature>
<dbReference type="OrthoDB" id="267446at2759"/>
<dbReference type="GO" id="GO:0019005">
    <property type="term" value="C:SCF ubiquitin ligase complex"/>
    <property type="evidence" value="ECO:0007669"/>
    <property type="project" value="TreeGrafter"/>
</dbReference>
<dbReference type="EMBL" id="LGTL01000003">
    <property type="protein sequence ID" value="KPA83645.1"/>
    <property type="molecule type" value="Genomic_DNA"/>
</dbReference>
<feature type="region of interest" description="Disordered" evidence="1">
    <location>
        <begin position="1"/>
        <end position="86"/>
    </location>
</feature>
<dbReference type="RefSeq" id="XP_015662084.1">
    <property type="nucleotide sequence ID" value="XM_015798606.1"/>
</dbReference>